<dbReference type="PANTHER" id="PTHR45792">
    <property type="entry name" value="DIACYLGLYCEROL LIPASE HOMOLOG-RELATED"/>
    <property type="match status" value="1"/>
</dbReference>
<reference evidence="16" key="1">
    <citation type="submission" date="2012-06" db="EMBL/GenBank/DDBJ databases">
        <title>Short 5' UTR of Entamoeba genes.</title>
        <authorList>
            <person name="Hiranuka K."/>
            <person name="Kumagai M."/>
            <person name="Wakaguri H."/>
            <person name="Suzuki Y."/>
            <person name="Sugano S."/>
            <person name="Watanabe J."/>
            <person name="Makioka A."/>
        </authorList>
    </citation>
    <scope>NUCLEOTIDE SEQUENCE</scope>
    <source>
        <strain evidence="16">IP1</strain>
    </source>
</reference>
<keyword evidence="3" id="KW-1003">Cell membrane</keyword>
<dbReference type="EC" id="3.1.1.116" evidence="14"/>
<dbReference type="GO" id="GO:0019369">
    <property type="term" value="P:arachidonate metabolic process"/>
    <property type="evidence" value="ECO:0007669"/>
    <property type="project" value="TreeGrafter"/>
</dbReference>
<evidence type="ECO:0000313" key="16">
    <source>
        <dbReference type="EMBL" id="BAN40846.1"/>
    </source>
</evidence>
<dbReference type="CDD" id="cd00519">
    <property type="entry name" value="Lipase_3"/>
    <property type="match status" value="1"/>
</dbReference>
<dbReference type="AlphaFoldDB" id="S0B2V3"/>
<keyword evidence="11" id="KW-0443">Lipid metabolism</keyword>
<evidence type="ECO:0000256" key="9">
    <source>
        <dbReference type="ARBA" id="ARBA00022963"/>
    </source>
</evidence>
<keyword evidence="5" id="KW-0812">Transmembrane</keyword>
<dbReference type="InterPro" id="IPR029058">
    <property type="entry name" value="AB_hydrolase_fold"/>
</dbReference>
<name>S0B2V3_ENTIV</name>
<dbReference type="InterPro" id="IPR052214">
    <property type="entry name" value="DAG_Lipase-Related"/>
</dbReference>
<evidence type="ECO:0000256" key="13">
    <source>
        <dbReference type="ARBA" id="ARBA00024531"/>
    </source>
</evidence>
<evidence type="ECO:0000256" key="7">
    <source>
        <dbReference type="ARBA" id="ARBA00022801"/>
    </source>
</evidence>
<evidence type="ECO:0000256" key="2">
    <source>
        <dbReference type="ARBA" id="ARBA00004651"/>
    </source>
</evidence>
<evidence type="ECO:0000256" key="11">
    <source>
        <dbReference type="ARBA" id="ARBA00023098"/>
    </source>
</evidence>
<feature type="domain" description="Fungal lipase-type" evidence="15">
    <location>
        <begin position="179"/>
        <end position="310"/>
    </location>
</feature>
<evidence type="ECO:0000256" key="12">
    <source>
        <dbReference type="ARBA" id="ARBA00023136"/>
    </source>
</evidence>
<organism evidence="16">
    <name type="scientific">Entamoeba invadens</name>
    <dbReference type="NCBI Taxonomy" id="33085"/>
    <lineage>
        <taxon>Eukaryota</taxon>
        <taxon>Amoebozoa</taxon>
        <taxon>Evosea</taxon>
        <taxon>Archamoebae</taxon>
        <taxon>Mastigamoebida</taxon>
        <taxon>Entamoebidae</taxon>
        <taxon>Entamoeba</taxon>
    </lineage>
</organism>
<dbReference type="EMBL" id="AK422363">
    <property type="protein sequence ID" value="BAN40846.1"/>
    <property type="molecule type" value="mRNA"/>
</dbReference>
<evidence type="ECO:0000256" key="3">
    <source>
        <dbReference type="ARBA" id="ARBA00022475"/>
    </source>
</evidence>
<sequence>MSNEVEEEVREKASVLGKFKGLVFQGIDATSKKLFSAETHNALSTICDLVKNNIKEMNPFDITVGTLYLYVLNLQLLDEVYMEHQGVDTSLMSIKPLELSPEDIERLYQVTRMVVGVYGIAGLNPKDIEDIPLTTTDFTLNVFLNYTKTEKEEVIEFVSGTTFDPSHLLCLKREMNCIVLVFRGTLSLQDLLTDLVATIEPVTVFGVEGYCHSGIYESSLRKVTQIESKISHLHQRYPNYKILIVGHSLGGGVAVVTSALFLEKHPDWDLKCIALAPAAAFTREIATCKQLKNMVVSFVNNNDIVPRLSLGSFEHYKEMTKIVKRVVGTSSKDILFGSIKQTELPTTIAYRKIDQYKDVLKVLIAQIETPHPPCLPAGRVVQMITNVAIPLTKIGDFDLEGWDFRGAYHVDDKKPKWFEVPNECYGRIIPRTTLTIDHIPHSYVRVLLKCLVNLGGMDIDGYEESDDEEDLKCKTDEKVLQKDMETQDKTNQFES</sequence>
<dbReference type="InterPro" id="IPR002921">
    <property type="entry name" value="Fungal_lipase-type"/>
</dbReference>
<comment type="catalytic activity">
    <reaction evidence="13">
        <text>a 1,2-diacyl-sn-glycerol + H2O = a 2-acylglycerol + a fatty acid + H(+)</text>
        <dbReference type="Rhea" id="RHEA:33275"/>
        <dbReference type="ChEBI" id="CHEBI:15377"/>
        <dbReference type="ChEBI" id="CHEBI:15378"/>
        <dbReference type="ChEBI" id="CHEBI:17389"/>
        <dbReference type="ChEBI" id="CHEBI:17815"/>
        <dbReference type="ChEBI" id="CHEBI:28868"/>
        <dbReference type="EC" id="3.1.1.116"/>
    </reaction>
    <physiologicalReaction direction="left-to-right" evidence="13">
        <dbReference type="Rhea" id="RHEA:33276"/>
    </physiologicalReaction>
</comment>
<dbReference type="GO" id="GO:0016298">
    <property type="term" value="F:lipase activity"/>
    <property type="evidence" value="ECO:0007669"/>
    <property type="project" value="TreeGrafter"/>
</dbReference>
<evidence type="ECO:0000256" key="14">
    <source>
        <dbReference type="ARBA" id="ARBA00026104"/>
    </source>
</evidence>
<evidence type="ECO:0000256" key="6">
    <source>
        <dbReference type="ARBA" id="ARBA00022723"/>
    </source>
</evidence>
<dbReference type="Pfam" id="PF01764">
    <property type="entry name" value="Lipase_3"/>
    <property type="match status" value="1"/>
</dbReference>
<evidence type="ECO:0000256" key="5">
    <source>
        <dbReference type="ARBA" id="ARBA00022692"/>
    </source>
</evidence>
<protein>
    <recommendedName>
        <fullName evidence="14">sn-1-specific diacylglycerol lipase</fullName>
        <ecNumber evidence="14">3.1.1.116</ecNumber>
    </recommendedName>
</protein>
<accession>S0B2V3</accession>
<dbReference type="Gene3D" id="3.40.50.1820">
    <property type="entry name" value="alpha/beta hydrolase"/>
    <property type="match status" value="1"/>
</dbReference>
<comment type="subcellular location">
    <subcellularLocation>
        <location evidence="2">Cell membrane</location>
        <topology evidence="2">Multi-pass membrane protein</topology>
    </subcellularLocation>
</comment>
<keyword evidence="7" id="KW-0378">Hydrolase</keyword>
<dbReference type="GO" id="GO:0005886">
    <property type="term" value="C:plasma membrane"/>
    <property type="evidence" value="ECO:0007669"/>
    <property type="project" value="UniProtKB-SubCell"/>
</dbReference>
<dbReference type="PANTHER" id="PTHR45792:SF8">
    <property type="entry name" value="DIACYLGLYCEROL LIPASE-ALPHA"/>
    <property type="match status" value="1"/>
</dbReference>
<keyword evidence="4" id="KW-0597">Phosphoprotein</keyword>
<keyword evidence="10" id="KW-1133">Transmembrane helix</keyword>
<dbReference type="SUPFAM" id="SSF53474">
    <property type="entry name" value="alpha/beta-Hydrolases"/>
    <property type="match status" value="1"/>
</dbReference>
<keyword evidence="12" id="KW-0472">Membrane</keyword>
<keyword evidence="8" id="KW-0106">Calcium</keyword>
<evidence type="ECO:0000259" key="15">
    <source>
        <dbReference type="Pfam" id="PF01764"/>
    </source>
</evidence>
<evidence type="ECO:0000256" key="8">
    <source>
        <dbReference type="ARBA" id="ARBA00022837"/>
    </source>
</evidence>
<evidence type="ECO:0000256" key="4">
    <source>
        <dbReference type="ARBA" id="ARBA00022553"/>
    </source>
</evidence>
<keyword evidence="6" id="KW-0479">Metal-binding</keyword>
<comment type="cofactor">
    <cofactor evidence="1">
        <name>Ca(2+)</name>
        <dbReference type="ChEBI" id="CHEBI:29108"/>
    </cofactor>
</comment>
<keyword evidence="9" id="KW-0442">Lipid degradation</keyword>
<evidence type="ECO:0000256" key="10">
    <source>
        <dbReference type="ARBA" id="ARBA00022989"/>
    </source>
</evidence>
<dbReference type="GO" id="GO:0046872">
    <property type="term" value="F:metal ion binding"/>
    <property type="evidence" value="ECO:0007669"/>
    <property type="project" value="UniProtKB-KW"/>
</dbReference>
<evidence type="ECO:0000256" key="1">
    <source>
        <dbReference type="ARBA" id="ARBA00001913"/>
    </source>
</evidence>
<proteinExistence type="evidence at transcript level"/>
<dbReference type="VEuPathDB" id="AmoebaDB:EIN_311960"/>
<dbReference type="GO" id="GO:0046340">
    <property type="term" value="P:diacylglycerol catabolic process"/>
    <property type="evidence" value="ECO:0007669"/>
    <property type="project" value="TreeGrafter"/>
</dbReference>